<dbReference type="RefSeq" id="WP_050673915.1">
    <property type="nucleotide sequence ID" value="NZ_CVRL01000037.1"/>
</dbReference>
<dbReference type="AlphaFoldDB" id="A0A0H5D4X8"/>
<evidence type="ECO:0000256" key="9">
    <source>
        <dbReference type="ARBA" id="ARBA00048305"/>
    </source>
</evidence>
<protein>
    <recommendedName>
        <fullName evidence="4">L-aspartate oxidase</fullName>
        <ecNumber evidence="4">1.4.3.16</ecNumber>
    </recommendedName>
</protein>
<keyword evidence="7" id="KW-0274">FAD</keyword>
<dbReference type="EMBL" id="CVRL01000037">
    <property type="protein sequence ID" value="CRL12079.1"/>
    <property type="molecule type" value="Genomic_DNA"/>
</dbReference>
<comment type="catalytic activity">
    <reaction evidence="9">
        <text>L-aspartate + O2 = iminosuccinate + H2O2</text>
        <dbReference type="Rhea" id="RHEA:25876"/>
        <dbReference type="ChEBI" id="CHEBI:15379"/>
        <dbReference type="ChEBI" id="CHEBI:16240"/>
        <dbReference type="ChEBI" id="CHEBI:29991"/>
        <dbReference type="ChEBI" id="CHEBI:77875"/>
        <dbReference type="EC" id="1.4.3.16"/>
    </reaction>
    <physiologicalReaction direction="left-to-right" evidence="9">
        <dbReference type="Rhea" id="RHEA:25877"/>
    </physiologicalReaction>
</comment>
<dbReference type="GO" id="GO:0008734">
    <property type="term" value="F:L-aspartate oxidase activity"/>
    <property type="evidence" value="ECO:0007669"/>
    <property type="project" value="UniProtKB-EC"/>
</dbReference>
<evidence type="ECO:0000256" key="6">
    <source>
        <dbReference type="ARBA" id="ARBA00022642"/>
    </source>
</evidence>
<evidence type="ECO:0000259" key="11">
    <source>
        <dbReference type="Pfam" id="PF00890"/>
    </source>
</evidence>
<comment type="pathway">
    <text evidence="2">Cofactor biosynthesis; NAD(+) biosynthesis; iminoaspartate from L-aspartate (oxidase route): step 1/1.</text>
</comment>
<dbReference type="InterPro" id="IPR027477">
    <property type="entry name" value="Succ_DH/fumarate_Rdtase_cat_sf"/>
</dbReference>
<feature type="region of interest" description="Disordered" evidence="10">
    <location>
        <begin position="1"/>
        <end position="22"/>
    </location>
</feature>
<sequence length="558" mass="57479">MDRPGAQGTTGTPVTEAPASEHVDVQALTEGTATCDTSRIIIVGAGMAALYAALELAPRPVLMISPETLGDGASSAWAQGGVAAAMDQADSPAAHASDTVRAGAGTVDAAVAAMVTQVARDHILDLTDLGTPFDRTPDGGFVMSREAAHSMARVVRVKGDQAGKQIMETLIAAVRATPSVQVQEGTQAVRLECVGDSVTGVWVSDATGTSAPLLIRAPAILLAGGGSGGLFAHTTNPPRIRGQVIGFAARAGAQIADPEFVQFHPTAFDIGEDPAPLATEALRGDGATLINAEGDRFMLAAHPDAELAPRDIVARAIFAETQAGRRPMLDTRAALGAEVLSRFPTVAETCARAGIDPVTEPIPVAVAAHYHMGGIDTDLQGRASLERLWVCGEASSTGLHGANRLASNGLLEALVYARTAAQDIAATLGPAPEDSDQAPPELLLTFAPATTPAAPASAIAELRETMTAHVGVRRDEAGLKTALATIETLLAHYGDDESFANMCATATLIAAAALARRESRGGHFRDDFPAADPDLAHRTRITLTEARAIRAAAAQDLT</sequence>
<proteinExistence type="inferred from homology"/>
<name>A0A0H5D4X8_9RHOB</name>
<dbReference type="STRING" id="481446.NIT7645_03522"/>
<keyword evidence="5" id="KW-0285">Flavoprotein</keyword>
<dbReference type="InterPro" id="IPR005288">
    <property type="entry name" value="NadB"/>
</dbReference>
<dbReference type="InterPro" id="IPR003953">
    <property type="entry name" value="FAD-dep_OxRdtase_2_FAD-bd"/>
</dbReference>
<dbReference type="SUPFAM" id="SSF46977">
    <property type="entry name" value="Succinate dehydrogenase/fumarate reductase flavoprotein C-terminal domain"/>
    <property type="match status" value="1"/>
</dbReference>
<organism evidence="13 14">
    <name type="scientific">Phaeobacter italicus</name>
    <dbReference type="NCBI Taxonomy" id="481446"/>
    <lineage>
        <taxon>Bacteria</taxon>
        <taxon>Pseudomonadati</taxon>
        <taxon>Pseudomonadota</taxon>
        <taxon>Alphaproteobacteria</taxon>
        <taxon>Rhodobacterales</taxon>
        <taxon>Roseobacteraceae</taxon>
        <taxon>Phaeobacter</taxon>
    </lineage>
</organism>
<evidence type="ECO:0000259" key="12">
    <source>
        <dbReference type="Pfam" id="PF02910"/>
    </source>
</evidence>
<dbReference type="EC" id="1.4.3.16" evidence="4"/>
<dbReference type="Pfam" id="PF00890">
    <property type="entry name" value="FAD_binding_2"/>
    <property type="match status" value="1"/>
</dbReference>
<keyword evidence="14" id="KW-1185">Reference proteome</keyword>
<dbReference type="Proteomes" id="UP000043764">
    <property type="component" value="Unassembled WGS sequence"/>
</dbReference>
<dbReference type="NCBIfam" id="NF005701">
    <property type="entry name" value="PRK07512.1"/>
    <property type="match status" value="1"/>
</dbReference>
<feature type="domain" description="FAD-dependent oxidoreductase 2 FAD-binding" evidence="11">
    <location>
        <begin position="40"/>
        <end position="410"/>
    </location>
</feature>
<dbReference type="FunFam" id="3.90.700.10:FF:000002">
    <property type="entry name" value="L-aspartate oxidase"/>
    <property type="match status" value="1"/>
</dbReference>
<evidence type="ECO:0000313" key="14">
    <source>
        <dbReference type="Proteomes" id="UP000043764"/>
    </source>
</evidence>
<evidence type="ECO:0000313" key="13">
    <source>
        <dbReference type="EMBL" id="CRL12079.1"/>
    </source>
</evidence>
<evidence type="ECO:0000256" key="7">
    <source>
        <dbReference type="ARBA" id="ARBA00022827"/>
    </source>
</evidence>
<evidence type="ECO:0000256" key="8">
    <source>
        <dbReference type="ARBA" id="ARBA00023002"/>
    </source>
</evidence>
<dbReference type="Gene3D" id="3.90.700.10">
    <property type="entry name" value="Succinate dehydrogenase/fumarate reductase flavoprotein, catalytic domain"/>
    <property type="match status" value="1"/>
</dbReference>
<comment type="similarity">
    <text evidence="3">Belongs to the FAD-dependent oxidoreductase 2 family. NadB subfamily.</text>
</comment>
<dbReference type="SUPFAM" id="SSF56425">
    <property type="entry name" value="Succinate dehydrogenase/fumarate reductase flavoprotein, catalytic domain"/>
    <property type="match status" value="1"/>
</dbReference>
<dbReference type="Pfam" id="PF02910">
    <property type="entry name" value="Succ_DH_flav_C"/>
    <property type="match status" value="1"/>
</dbReference>
<accession>A0A0H5D4X8</accession>
<keyword evidence="6" id="KW-0662">Pyridine nucleotide biosynthesis</keyword>
<comment type="cofactor">
    <cofactor evidence="1">
        <name>FAD</name>
        <dbReference type="ChEBI" id="CHEBI:57692"/>
    </cofactor>
</comment>
<keyword evidence="8 13" id="KW-0560">Oxidoreductase</keyword>
<feature type="domain" description="Fumarate reductase/succinate dehydrogenase flavoprotein-like C-terminal" evidence="12">
    <location>
        <begin position="460"/>
        <end position="533"/>
    </location>
</feature>
<dbReference type="GO" id="GO:0034628">
    <property type="term" value="P:'de novo' NAD+ biosynthetic process from L-aspartate"/>
    <property type="evidence" value="ECO:0007669"/>
    <property type="project" value="TreeGrafter"/>
</dbReference>
<dbReference type="SUPFAM" id="SSF51905">
    <property type="entry name" value="FAD/NAD(P)-binding domain"/>
    <property type="match status" value="1"/>
</dbReference>
<dbReference type="InterPro" id="IPR036188">
    <property type="entry name" value="FAD/NAD-bd_sf"/>
</dbReference>
<gene>
    <name evidence="13" type="primary">nadB</name>
    <name evidence="13" type="ORF">NIT7321_02951</name>
</gene>
<evidence type="ECO:0000256" key="1">
    <source>
        <dbReference type="ARBA" id="ARBA00001974"/>
    </source>
</evidence>
<dbReference type="InterPro" id="IPR037099">
    <property type="entry name" value="Fum_R/Succ_DH_flav-like_C_sf"/>
</dbReference>
<evidence type="ECO:0000256" key="10">
    <source>
        <dbReference type="SAM" id="MobiDB-lite"/>
    </source>
</evidence>
<dbReference type="Gene3D" id="1.20.58.100">
    <property type="entry name" value="Fumarate reductase/succinate dehydrogenase flavoprotein-like, C-terminal domain"/>
    <property type="match status" value="1"/>
</dbReference>
<evidence type="ECO:0000256" key="4">
    <source>
        <dbReference type="ARBA" id="ARBA00012173"/>
    </source>
</evidence>
<reference evidence="14" key="1">
    <citation type="submission" date="2015-05" db="EMBL/GenBank/DDBJ databases">
        <authorList>
            <person name="Rodrigo-Torres Lidia"/>
            <person name="Arahal R.David."/>
        </authorList>
    </citation>
    <scope>NUCLEOTIDE SEQUENCE [LARGE SCALE GENOMIC DNA]</scope>
    <source>
        <strain evidence="14">CECT 7321</strain>
    </source>
</reference>
<dbReference type="UniPathway" id="UPA00253">
    <property type="reaction ID" value="UER00326"/>
</dbReference>
<evidence type="ECO:0000256" key="2">
    <source>
        <dbReference type="ARBA" id="ARBA00004950"/>
    </source>
</evidence>
<dbReference type="PANTHER" id="PTHR42716">
    <property type="entry name" value="L-ASPARTATE OXIDASE"/>
    <property type="match status" value="1"/>
</dbReference>
<dbReference type="InterPro" id="IPR015939">
    <property type="entry name" value="Fum_Rdtase/Succ_DH_flav-like_C"/>
</dbReference>
<evidence type="ECO:0000256" key="5">
    <source>
        <dbReference type="ARBA" id="ARBA00022630"/>
    </source>
</evidence>
<dbReference type="Gene3D" id="3.50.50.60">
    <property type="entry name" value="FAD/NAD(P)-binding domain"/>
    <property type="match status" value="1"/>
</dbReference>
<evidence type="ECO:0000256" key="3">
    <source>
        <dbReference type="ARBA" id="ARBA00008562"/>
    </source>
</evidence>
<dbReference type="PANTHER" id="PTHR42716:SF2">
    <property type="entry name" value="L-ASPARTATE OXIDASE, CHLOROPLASTIC"/>
    <property type="match status" value="1"/>
</dbReference>